<evidence type="ECO:0000313" key="4">
    <source>
        <dbReference type="Proteomes" id="UP000729402"/>
    </source>
</evidence>
<dbReference type="OrthoDB" id="6133115at2759"/>
<evidence type="ECO:0000256" key="1">
    <source>
        <dbReference type="SAM" id="MobiDB-lite"/>
    </source>
</evidence>
<comment type="caution">
    <text evidence="3">The sequence shown here is derived from an EMBL/GenBank/DDBJ whole genome shotgun (WGS) entry which is preliminary data.</text>
</comment>
<keyword evidence="4" id="KW-1185">Reference proteome</keyword>
<dbReference type="AlphaFoldDB" id="A0A8J5WTP8"/>
<dbReference type="Proteomes" id="UP000729402">
    <property type="component" value="Unassembled WGS sequence"/>
</dbReference>
<dbReference type="PANTHER" id="PTHR32263">
    <property type="entry name" value="INACTIVE POLY [ADP-RIBOSE] POLYMERASE SRO4-RELATED"/>
    <property type="match status" value="1"/>
</dbReference>
<proteinExistence type="predicted"/>
<sequence length="224" mass="23837">MDISGDVKPEIPRHSVEVHGEVMVSSVRSCVVAGISAEQRAGEVLCSEGGAWADVPGEAVAQLRRAFLERRAVAEASYGGKSFLFDFVRMARIDAATAEEAALGWVDEHGGCFFPASGEREEEEEGAETAEDVNEASSGVEERSRREPRGAEPKKKIGVCGARRPGWSRQTDSTRDNSLPLLAVPEAAIAKVRVYGAPAADVAAAVEHGVGRTNGWLLGGRAHR</sequence>
<feature type="domain" description="RCD1 WWE" evidence="2">
    <location>
        <begin position="44"/>
        <end position="114"/>
    </location>
</feature>
<dbReference type="InterPro" id="IPR057823">
    <property type="entry name" value="WWE_RCD1"/>
</dbReference>
<protein>
    <recommendedName>
        <fullName evidence="2">RCD1 WWE domain-containing protein</fullName>
    </recommendedName>
</protein>
<evidence type="ECO:0000259" key="2">
    <source>
        <dbReference type="Pfam" id="PF23467"/>
    </source>
</evidence>
<feature type="compositionally biased region" description="Basic and acidic residues" evidence="1">
    <location>
        <begin position="140"/>
        <end position="155"/>
    </location>
</feature>
<reference evidence="3" key="2">
    <citation type="submission" date="2021-02" db="EMBL/GenBank/DDBJ databases">
        <authorList>
            <person name="Kimball J.A."/>
            <person name="Haas M.W."/>
            <person name="Macchietto M."/>
            <person name="Kono T."/>
            <person name="Duquette J."/>
            <person name="Shao M."/>
        </authorList>
    </citation>
    <scope>NUCLEOTIDE SEQUENCE</scope>
    <source>
        <tissue evidence="3">Fresh leaf tissue</tissue>
    </source>
</reference>
<reference evidence="3" key="1">
    <citation type="journal article" date="2021" name="bioRxiv">
        <title>Whole Genome Assembly and Annotation of Northern Wild Rice, Zizania palustris L., Supports a Whole Genome Duplication in the Zizania Genus.</title>
        <authorList>
            <person name="Haas M."/>
            <person name="Kono T."/>
            <person name="Macchietto M."/>
            <person name="Millas R."/>
            <person name="McGilp L."/>
            <person name="Shao M."/>
            <person name="Duquette J."/>
            <person name="Hirsch C.N."/>
            <person name="Kimball J."/>
        </authorList>
    </citation>
    <scope>NUCLEOTIDE SEQUENCE</scope>
    <source>
        <tissue evidence="3">Fresh leaf tissue</tissue>
    </source>
</reference>
<dbReference type="PANTHER" id="PTHR32263:SF19">
    <property type="entry name" value="OS03G0230300 PROTEIN"/>
    <property type="match status" value="1"/>
</dbReference>
<gene>
    <name evidence="3" type="ORF">GUJ93_ZPchr0013g37778</name>
</gene>
<feature type="region of interest" description="Disordered" evidence="1">
    <location>
        <begin position="115"/>
        <end position="174"/>
    </location>
</feature>
<dbReference type="Pfam" id="PF23467">
    <property type="entry name" value="WWE_5"/>
    <property type="match status" value="1"/>
</dbReference>
<organism evidence="3 4">
    <name type="scientific">Zizania palustris</name>
    <name type="common">Northern wild rice</name>
    <dbReference type="NCBI Taxonomy" id="103762"/>
    <lineage>
        <taxon>Eukaryota</taxon>
        <taxon>Viridiplantae</taxon>
        <taxon>Streptophyta</taxon>
        <taxon>Embryophyta</taxon>
        <taxon>Tracheophyta</taxon>
        <taxon>Spermatophyta</taxon>
        <taxon>Magnoliopsida</taxon>
        <taxon>Liliopsida</taxon>
        <taxon>Poales</taxon>
        <taxon>Poaceae</taxon>
        <taxon>BOP clade</taxon>
        <taxon>Oryzoideae</taxon>
        <taxon>Oryzeae</taxon>
        <taxon>Zizaniinae</taxon>
        <taxon>Zizania</taxon>
    </lineage>
</organism>
<dbReference type="EMBL" id="JAAALK010000079">
    <property type="protein sequence ID" value="KAG8096916.1"/>
    <property type="molecule type" value="Genomic_DNA"/>
</dbReference>
<name>A0A8J5WTP8_ZIZPA</name>
<evidence type="ECO:0000313" key="3">
    <source>
        <dbReference type="EMBL" id="KAG8096916.1"/>
    </source>
</evidence>
<accession>A0A8J5WTP8</accession>
<feature type="compositionally biased region" description="Acidic residues" evidence="1">
    <location>
        <begin position="120"/>
        <end position="134"/>
    </location>
</feature>
<dbReference type="InterPro" id="IPR044964">
    <property type="entry name" value="RCD1/SRO1-5"/>
</dbReference>